<evidence type="ECO:0000256" key="3">
    <source>
        <dbReference type="RuleBase" id="RU361155"/>
    </source>
</evidence>
<evidence type="ECO:0000256" key="4">
    <source>
        <dbReference type="SAM" id="MobiDB-lite"/>
    </source>
</evidence>
<dbReference type="SUPFAM" id="SSF52540">
    <property type="entry name" value="P-loop containing nucleoside triphosphate hydrolases"/>
    <property type="match status" value="1"/>
</dbReference>
<dbReference type="Gene3D" id="3.40.50.300">
    <property type="entry name" value="P-loop containing nucleotide triphosphate hydrolases"/>
    <property type="match status" value="1"/>
</dbReference>
<comment type="similarity">
    <text evidence="1 3">Belongs to the sulfotransferase 1 family.</text>
</comment>
<dbReference type="InterPro" id="IPR027417">
    <property type="entry name" value="P-loop_NTPase"/>
</dbReference>
<protein>
    <recommendedName>
        <fullName evidence="3">Sulfotransferase</fullName>
        <ecNumber evidence="3">2.8.2.-</ecNumber>
    </recommendedName>
</protein>
<dbReference type="Pfam" id="PF00685">
    <property type="entry name" value="Sulfotransfer_1"/>
    <property type="match status" value="1"/>
</dbReference>
<dbReference type="PANTHER" id="PTHR11783">
    <property type="entry name" value="SULFOTRANSFERASE SULT"/>
    <property type="match status" value="1"/>
</dbReference>
<sequence length="337" mass="37769">MAQQVPSESSKKIDTKTSSDETLPENYYGDLPTRGGWAKPLVLYQNYWLNPERLKHIIPVREHFKPRSDDIILATYPKCGTTWLKALAFTITTRGRHGFAAGGHPLLAGGRQHPQEVVAHLEVPNPAGDLTGIGEMPSPRLLATHLPLSLLPPAVATCGCRVVYLCRQPKDAFISWWHFANSMRGGSSPFIEFDDALSMFCEGFSPFGPFWEHYLEYWKQSMERPQQTLFLKYEEIVSDPVEVVKKLAGFFAVPFTEEEERGGVPEEVVRLCSFETLSGLEHNLAGDVARGDSIVVGKSMFFRKGKVGDWENHMSKEIAKKLDDVIEDKLKGSGLVF</sequence>
<organism evidence="6 7">
    <name type="scientific">Urochloa decumbens</name>
    <dbReference type="NCBI Taxonomy" id="240449"/>
    <lineage>
        <taxon>Eukaryota</taxon>
        <taxon>Viridiplantae</taxon>
        <taxon>Streptophyta</taxon>
        <taxon>Embryophyta</taxon>
        <taxon>Tracheophyta</taxon>
        <taxon>Spermatophyta</taxon>
        <taxon>Magnoliopsida</taxon>
        <taxon>Liliopsida</taxon>
        <taxon>Poales</taxon>
        <taxon>Poaceae</taxon>
        <taxon>PACMAD clade</taxon>
        <taxon>Panicoideae</taxon>
        <taxon>Panicodae</taxon>
        <taxon>Paniceae</taxon>
        <taxon>Melinidinae</taxon>
        <taxon>Urochloa</taxon>
    </lineage>
</organism>
<evidence type="ECO:0000313" key="7">
    <source>
        <dbReference type="Proteomes" id="UP001497457"/>
    </source>
</evidence>
<proteinExistence type="inferred from homology"/>
<dbReference type="EC" id="2.8.2.-" evidence="3"/>
<evidence type="ECO:0000256" key="2">
    <source>
        <dbReference type="ARBA" id="ARBA00022679"/>
    </source>
</evidence>
<dbReference type="Proteomes" id="UP001497457">
    <property type="component" value="Chromosome 15b"/>
</dbReference>
<dbReference type="InterPro" id="IPR000863">
    <property type="entry name" value="Sulfotransferase_dom"/>
</dbReference>
<evidence type="ECO:0000256" key="1">
    <source>
        <dbReference type="ARBA" id="ARBA00005771"/>
    </source>
</evidence>
<reference evidence="6" key="1">
    <citation type="submission" date="2024-10" db="EMBL/GenBank/DDBJ databases">
        <authorList>
            <person name="Ryan C."/>
        </authorList>
    </citation>
    <scope>NUCLEOTIDE SEQUENCE [LARGE SCALE GENOMIC DNA]</scope>
</reference>
<feature type="domain" description="Sulfotransferase" evidence="5">
    <location>
        <begin position="69"/>
        <end position="334"/>
    </location>
</feature>
<feature type="compositionally biased region" description="Basic and acidic residues" evidence="4">
    <location>
        <begin position="9"/>
        <end position="19"/>
    </location>
</feature>
<dbReference type="GO" id="GO:0016740">
    <property type="term" value="F:transferase activity"/>
    <property type="evidence" value="ECO:0007669"/>
    <property type="project" value="UniProtKB-KW"/>
</dbReference>
<keyword evidence="2 3" id="KW-0808">Transferase</keyword>
<name>A0ABC8Y2I0_9POAL</name>
<dbReference type="AlphaFoldDB" id="A0ABC8Y2I0"/>
<keyword evidence="7" id="KW-1185">Reference proteome</keyword>
<feature type="region of interest" description="Disordered" evidence="4">
    <location>
        <begin position="1"/>
        <end position="27"/>
    </location>
</feature>
<accession>A0ABC8Y2I0</accession>
<evidence type="ECO:0000259" key="5">
    <source>
        <dbReference type="Pfam" id="PF00685"/>
    </source>
</evidence>
<dbReference type="EMBL" id="OZ075125">
    <property type="protein sequence ID" value="CAL4935192.1"/>
    <property type="molecule type" value="Genomic_DNA"/>
</dbReference>
<gene>
    <name evidence="6" type="ORF">URODEC1_LOCUS29127</name>
</gene>
<evidence type="ECO:0000313" key="6">
    <source>
        <dbReference type="EMBL" id="CAL4935192.1"/>
    </source>
</evidence>